<protein>
    <submittedName>
        <fullName evidence="3">Amidohydrolase</fullName>
    </submittedName>
</protein>
<keyword evidence="4" id="KW-1185">Reference proteome</keyword>
<dbReference type="PANTHER" id="PTHR43569:SF2">
    <property type="entry name" value="AMIDOHYDROLASE-RELATED DOMAIN-CONTAINING PROTEIN"/>
    <property type="match status" value="1"/>
</dbReference>
<dbReference type="OrthoDB" id="9771932at2"/>
<organism evidence="3 4">
    <name type="scientific">Maribacter algicola</name>
    <dbReference type="NCBI Taxonomy" id="2498892"/>
    <lineage>
        <taxon>Bacteria</taxon>
        <taxon>Pseudomonadati</taxon>
        <taxon>Bacteroidota</taxon>
        <taxon>Flavobacteriia</taxon>
        <taxon>Flavobacteriales</taxon>
        <taxon>Flavobacteriaceae</taxon>
        <taxon>Maribacter</taxon>
    </lineage>
</organism>
<evidence type="ECO:0000259" key="2">
    <source>
        <dbReference type="Pfam" id="PF04909"/>
    </source>
</evidence>
<sequence length="283" mass="32656">MENLSVVDAHIHLWDLQKLNYPWLMNFPKINRSFSLSDYYEASCGVHVEKMVFVQAECKPSQFMDEIKWVQALADEDKKLSGIVPWAPLHTGSVVAKTLEAFKKDKRIKGVRQLIEPERDINFCIQPKFVEAVQLLGDYGLHFELTIGPKHFPAVLKLVEKCPDTRFILDHIGNPNIQEKQMEPWKSHLNSFANSGPHYCKFSNLVCNADLENWNIEDLRPYTEAVMDAFGPERLIWGSDWPHALRASSWSKWFKTATTLTNGLSQENHLAIFKNNAIHFYNL</sequence>
<dbReference type="EMBL" id="QUSX01000001">
    <property type="protein sequence ID" value="RRQ49598.1"/>
    <property type="molecule type" value="Genomic_DNA"/>
</dbReference>
<dbReference type="InterPro" id="IPR006680">
    <property type="entry name" value="Amidohydro-rel"/>
</dbReference>
<dbReference type="AlphaFoldDB" id="A0A426RKQ0"/>
<evidence type="ECO:0000313" key="3">
    <source>
        <dbReference type="EMBL" id="RRQ49598.1"/>
    </source>
</evidence>
<comment type="caution">
    <text evidence="3">The sequence shown here is derived from an EMBL/GenBank/DDBJ whole genome shotgun (WGS) entry which is preliminary data.</text>
</comment>
<reference evidence="4" key="1">
    <citation type="submission" date="2018-12" db="EMBL/GenBank/DDBJ databases">
        <title>Maribacter lutimaris sp. nov., isolated from marine sediment.</title>
        <authorList>
            <person name="Kim K.K."/>
        </authorList>
    </citation>
    <scope>NUCLEOTIDE SEQUENCE [LARGE SCALE GENOMIC DNA]</scope>
    <source>
        <strain evidence="4">PoM-212</strain>
    </source>
</reference>
<dbReference type="InterPro" id="IPR052350">
    <property type="entry name" value="Metallo-dep_Lactonases"/>
</dbReference>
<proteinExistence type="inferred from homology"/>
<dbReference type="Proteomes" id="UP000286990">
    <property type="component" value="Unassembled WGS sequence"/>
</dbReference>
<evidence type="ECO:0000313" key="4">
    <source>
        <dbReference type="Proteomes" id="UP000286990"/>
    </source>
</evidence>
<gene>
    <name evidence="3" type="ORF">DZC72_03080</name>
</gene>
<dbReference type="PANTHER" id="PTHR43569">
    <property type="entry name" value="AMIDOHYDROLASE"/>
    <property type="match status" value="1"/>
</dbReference>
<dbReference type="Gene3D" id="3.20.20.140">
    <property type="entry name" value="Metal-dependent hydrolases"/>
    <property type="match status" value="1"/>
</dbReference>
<feature type="domain" description="Amidohydrolase-related" evidence="2">
    <location>
        <begin position="7"/>
        <end position="283"/>
    </location>
</feature>
<evidence type="ECO:0000256" key="1">
    <source>
        <dbReference type="ARBA" id="ARBA00038310"/>
    </source>
</evidence>
<dbReference type="Pfam" id="PF04909">
    <property type="entry name" value="Amidohydro_2"/>
    <property type="match status" value="1"/>
</dbReference>
<dbReference type="SUPFAM" id="SSF51556">
    <property type="entry name" value="Metallo-dependent hydrolases"/>
    <property type="match status" value="1"/>
</dbReference>
<dbReference type="GO" id="GO:0016787">
    <property type="term" value="F:hydrolase activity"/>
    <property type="evidence" value="ECO:0007669"/>
    <property type="project" value="InterPro"/>
</dbReference>
<dbReference type="RefSeq" id="WP_125221420.1">
    <property type="nucleotide sequence ID" value="NZ_QUSX01000001.1"/>
</dbReference>
<name>A0A426RKQ0_9FLAO</name>
<accession>A0A426RKQ0</accession>
<comment type="similarity">
    <text evidence="1">Belongs to the metallo-dependent hydrolases superfamily.</text>
</comment>
<dbReference type="InterPro" id="IPR032466">
    <property type="entry name" value="Metal_Hydrolase"/>
</dbReference>